<reference evidence="12 13" key="1">
    <citation type="submission" date="2016-10" db="EMBL/GenBank/DDBJ databases">
        <authorList>
            <person name="de Groot N.N."/>
        </authorList>
    </citation>
    <scope>NUCLEOTIDE SEQUENCE [LARGE SCALE GENOMIC DNA]</scope>
    <source>
        <strain evidence="12 13">ATCC 35022</strain>
    </source>
</reference>
<organism evidence="12 13">
    <name type="scientific">Bauldia litoralis</name>
    <dbReference type="NCBI Taxonomy" id="665467"/>
    <lineage>
        <taxon>Bacteria</taxon>
        <taxon>Pseudomonadati</taxon>
        <taxon>Pseudomonadota</taxon>
        <taxon>Alphaproteobacteria</taxon>
        <taxon>Hyphomicrobiales</taxon>
        <taxon>Kaistiaceae</taxon>
        <taxon>Bauldia</taxon>
    </lineage>
</organism>
<dbReference type="PANTHER" id="PTHR35011">
    <property type="entry name" value="2,3-DIKETO-L-GULONATE TRAP TRANSPORTER SMALL PERMEASE PROTEIN YIAM"/>
    <property type="match status" value="1"/>
</dbReference>
<dbReference type="OrthoDB" id="4964541at2"/>
<evidence type="ECO:0000256" key="6">
    <source>
        <dbReference type="ARBA" id="ARBA00022989"/>
    </source>
</evidence>
<evidence type="ECO:0000313" key="13">
    <source>
        <dbReference type="Proteomes" id="UP000199071"/>
    </source>
</evidence>
<comment type="subunit">
    <text evidence="9">The complex comprises the extracytoplasmic solute receptor protein and the two transmembrane proteins.</text>
</comment>
<keyword evidence="4 9" id="KW-0997">Cell inner membrane</keyword>
<evidence type="ECO:0000256" key="8">
    <source>
        <dbReference type="ARBA" id="ARBA00038436"/>
    </source>
</evidence>
<evidence type="ECO:0000256" key="10">
    <source>
        <dbReference type="SAM" id="Coils"/>
    </source>
</evidence>
<dbReference type="GO" id="GO:0015740">
    <property type="term" value="P:C4-dicarboxylate transport"/>
    <property type="evidence" value="ECO:0007669"/>
    <property type="project" value="TreeGrafter"/>
</dbReference>
<dbReference type="AlphaFoldDB" id="A0A1G6AET6"/>
<evidence type="ECO:0000256" key="9">
    <source>
        <dbReference type="RuleBase" id="RU369079"/>
    </source>
</evidence>
<feature type="transmembrane region" description="Helical" evidence="9">
    <location>
        <begin position="47"/>
        <end position="68"/>
    </location>
</feature>
<keyword evidence="5 9" id="KW-0812">Transmembrane</keyword>
<evidence type="ECO:0000259" key="11">
    <source>
        <dbReference type="Pfam" id="PF04290"/>
    </source>
</evidence>
<dbReference type="PANTHER" id="PTHR35011:SF11">
    <property type="entry name" value="TRAP TRANSPORTER SMALL PERMEASE PROTEIN"/>
    <property type="match status" value="1"/>
</dbReference>
<comment type="subcellular location">
    <subcellularLocation>
        <location evidence="1 9">Cell inner membrane</location>
        <topology evidence="1 9">Multi-pass membrane protein</topology>
    </subcellularLocation>
</comment>
<proteinExistence type="inferred from homology"/>
<accession>A0A1G6AET6</accession>
<protein>
    <recommendedName>
        <fullName evidence="9">TRAP transporter small permease protein</fullName>
    </recommendedName>
</protein>
<gene>
    <name evidence="12" type="ORF">SAMN02982931_00525</name>
</gene>
<dbReference type="Proteomes" id="UP000199071">
    <property type="component" value="Unassembled WGS sequence"/>
</dbReference>
<feature type="transmembrane region" description="Helical" evidence="9">
    <location>
        <begin position="89"/>
        <end position="111"/>
    </location>
</feature>
<feature type="coiled-coil region" evidence="10">
    <location>
        <begin position="156"/>
        <end position="183"/>
    </location>
</feature>
<keyword evidence="6 9" id="KW-1133">Transmembrane helix</keyword>
<feature type="transmembrane region" description="Helical" evidence="9">
    <location>
        <begin position="131"/>
        <end position="149"/>
    </location>
</feature>
<comment type="function">
    <text evidence="9">Part of the tripartite ATP-independent periplasmic (TRAP) transport system.</text>
</comment>
<evidence type="ECO:0000256" key="4">
    <source>
        <dbReference type="ARBA" id="ARBA00022519"/>
    </source>
</evidence>
<comment type="similarity">
    <text evidence="8 9">Belongs to the TRAP transporter small permease family.</text>
</comment>
<evidence type="ECO:0000256" key="5">
    <source>
        <dbReference type="ARBA" id="ARBA00022692"/>
    </source>
</evidence>
<evidence type="ECO:0000256" key="3">
    <source>
        <dbReference type="ARBA" id="ARBA00022475"/>
    </source>
</evidence>
<evidence type="ECO:0000256" key="7">
    <source>
        <dbReference type="ARBA" id="ARBA00023136"/>
    </source>
</evidence>
<feature type="domain" description="Tripartite ATP-independent periplasmic transporters DctQ component" evidence="11">
    <location>
        <begin position="27"/>
        <end position="153"/>
    </location>
</feature>
<dbReference type="InterPro" id="IPR007387">
    <property type="entry name" value="TRAP_DctQ"/>
</dbReference>
<dbReference type="InterPro" id="IPR055348">
    <property type="entry name" value="DctQ"/>
</dbReference>
<keyword evidence="10" id="KW-0175">Coiled coil</keyword>
<evidence type="ECO:0000256" key="2">
    <source>
        <dbReference type="ARBA" id="ARBA00022448"/>
    </source>
</evidence>
<name>A0A1G6AET6_9HYPH</name>
<sequence>MRASYIRVMDRLQWLCVAWCSLAIVAMTLMIFTGVVMRYVFETGARFAEPMSIFFAVQLAMYGAAACYRTNAHLRLMVVVNLLPERLGYLVDHLVQLMLGAVAVAMIYYGTSLARTTWFQAYPEFEYIRVGTVYAAIPISGVIFLLFVIERFLFGQQGLDAEAEELKRAIAQTEIEQARESAD</sequence>
<dbReference type="GO" id="GO:0005886">
    <property type="term" value="C:plasma membrane"/>
    <property type="evidence" value="ECO:0007669"/>
    <property type="project" value="UniProtKB-SubCell"/>
</dbReference>
<dbReference type="EMBL" id="FMXQ01000001">
    <property type="protein sequence ID" value="SDB06921.1"/>
    <property type="molecule type" value="Genomic_DNA"/>
</dbReference>
<feature type="transmembrane region" description="Helical" evidence="9">
    <location>
        <begin position="12"/>
        <end position="41"/>
    </location>
</feature>
<keyword evidence="13" id="KW-1185">Reference proteome</keyword>
<dbReference type="GO" id="GO:0022857">
    <property type="term" value="F:transmembrane transporter activity"/>
    <property type="evidence" value="ECO:0007669"/>
    <property type="project" value="UniProtKB-UniRule"/>
</dbReference>
<keyword evidence="3" id="KW-1003">Cell membrane</keyword>
<dbReference type="RefSeq" id="WP_090874627.1">
    <property type="nucleotide sequence ID" value="NZ_FMXQ01000001.1"/>
</dbReference>
<dbReference type="Pfam" id="PF04290">
    <property type="entry name" value="DctQ"/>
    <property type="match status" value="1"/>
</dbReference>
<evidence type="ECO:0000313" key="12">
    <source>
        <dbReference type="EMBL" id="SDB06921.1"/>
    </source>
</evidence>
<keyword evidence="7 9" id="KW-0472">Membrane</keyword>
<evidence type="ECO:0000256" key="1">
    <source>
        <dbReference type="ARBA" id="ARBA00004429"/>
    </source>
</evidence>
<keyword evidence="2 9" id="KW-0813">Transport</keyword>
<dbReference type="STRING" id="665467.SAMN02982931_00525"/>